<protein>
    <submittedName>
        <fullName evidence="2">Uncharacterized protein</fullName>
    </submittedName>
</protein>
<gene>
    <name evidence="2" type="primary">WBGene00272373</name>
</gene>
<feature type="compositionally biased region" description="Basic and acidic residues" evidence="1">
    <location>
        <begin position="28"/>
        <end position="39"/>
    </location>
</feature>
<name>A0A454XWH6_PRIPA</name>
<evidence type="ECO:0000256" key="1">
    <source>
        <dbReference type="SAM" id="MobiDB-lite"/>
    </source>
</evidence>
<reference evidence="2" key="2">
    <citation type="submission" date="2022-06" db="UniProtKB">
        <authorList>
            <consortium name="EnsemblMetazoa"/>
        </authorList>
    </citation>
    <scope>IDENTIFICATION</scope>
    <source>
        <strain evidence="2">PS312</strain>
    </source>
</reference>
<evidence type="ECO:0000313" key="3">
    <source>
        <dbReference type="Proteomes" id="UP000005239"/>
    </source>
</evidence>
<proteinExistence type="predicted"/>
<feature type="region of interest" description="Disordered" evidence="1">
    <location>
        <begin position="1"/>
        <end position="41"/>
    </location>
</feature>
<dbReference type="AlphaFoldDB" id="A0A454XWH6"/>
<keyword evidence="3" id="KW-1185">Reference proteome</keyword>
<reference evidence="3" key="1">
    <citation type="journal article" date="2008" name="Nat. Genet.">
        <title>The Pristionchus pacificus genome provides a unique perspective on nematode lifestyle and parasitism.</title>
        <authorList>
            <person name="Dieterich C."/>
            <person name="Clifton S.W."/>
            <person name="Schuster L.N."/>
            <person name="Chinwalla A."/>
            <person name="Delehaunty K."/>
            <person name="Dinkelacker I."/>
            <person name="Fulton L."/>
            <person name="Fulton R."/>
            <person name="Godfrey J."/>
            <person name="Minx P."/>
            <person name="Mitreva M."/>
            <person name="Roeseler W."/>
            <person name="Tian H."/>
            <person name="Witte H."/>
            <person name="Yang S.P."/>
            <person name="Wilson R.K."/>
            <person name="Sommer R.J."/>
        </authorList>
    </citation>
    <scope>NUCLEOTIDE SEQUENCE [LARGE SCALE GENOMIC DNA]</scope>
    <source>
        <strain evidence="3">PS312</strain>
    </source>
</reference>
<accession>A0A8R1YQL9</accession>
<dbReference type="Proteomes" id="UP000005239">
    <property type="component" value="Unassembled WGS sequence"/>
</dbReference>
<evidence type="ECO:0000313" key="2">
    <source>
        <dbReference type="EnsemblMetazoa" id="PPA34004.1"/>
    </source>
</evidence>
<dbReference type="EnsemblMetazoa" id="PPA34004.1">
    <property type="protein sequence ID" value="PPA34004.1"/>
    <property type="gene ID" value="WBGene00272373"/>
</dbReference>
<organism evidence="2 3">
    <name type="scientific">Pristionchus pacificus</name>
    <name type="common">Parasitic nematode worm</name>
    <dbReference type="NCBI Taxonomy" id="54126"/>
    <lineage>
        <taxon>Eukaryota</taxon>
        <taxon>Metazoa</taxon>
        <taxon>Ecdysozoa</taxon>
        <taxon>Nematoda</taxon>
        <taxon>Chromadorea</taxon>
        <taxon>Rhabditida</taxon>
        <taxon>Rhabditina</taxon>
        <taxon>Diplogasteromorpha</taxon>
        <taxon>Diplogasteroidea</taxon>
        <taxon>Neodiplogasteridae</taxon>
        <taxon>Pristionchus</taxon>
    </lineage>
</organism>
<feature type="compositionally biased region" description="Basic and acidic residues" evidence="1">
    <location>
        <begin position="1"/>
        <end position="10"/>
    </location>
</feature>
<sequence length="119" mass="13736">MVRESNRVEEWQPASIEDDGDYEISAVEQRERRERKDVLTKSGRRMISEIKKASPIDNVKNNEEEELEEDIEVLSLQGNIDEGDIDQDEESLLSSFEFVDPLVDCTHQCDPSHAHHHST</sequence>
<accession>A0A454XWH6</accession>